<sequence>MGHYVGPWAGPSSWPTRPIKEKPESPISKSSSQEFRIRTARANPISPTLRRRSPREISGRRRRRRRHGRRRLGGRPAARVRQGQRPPRQALPQARPQGVHQGGGEDGDRVRRHGLRRLLRQAHLHPHQQHHRRIRLI</sequence>
<name>A0A0D9YN76_9ORYZ</name>
<protein>
    <submittedName>
        <fullName evidence="2">Uncharacterized protein</fullName>
    </submittedName>
</protein>
<accession>A0A0D9YN76</accession>
<dbReference type="eggNOG" id="ENOG502SD83">
    <property type="taxonomic scope" value="Eukaryota"/>
</dbReference>
<organism evidence="2">
    <name type="scientific">Oryza glumipatula</name>
    <dbReference type="NCBI Taxonomy" id="40148"/>
    <lineage>
        <taxon>Eukaryota</taxon>
        <taxon>Viridiplantae</taxon>
        <taxon>Streptophyta</taxon>
        <taxon>Embryophyta</taxon>
        <taxon>Tracheophyta</taxon>
        <taxon>Spermatophyta</taxon>
        <taxon>Magnoliopsida</taxon>
        <taxon>Liliopsida</taxon>
        <taxon>Poales</taxon>
        <taxon>Poaceae</taxon>
        <taxon>BOP clade</taxon>
        <taxon>Oryzoideae</taxon>
        <taxon>Oryzeae</taxon>
        <taxon>Oryzinae</taxon>
        <taxon>Oryza</taxon>
    </lineage>
</organism>
<evidence type="ECO:0000313" key="3">
    <source>
        <dbReference type="Proteomes" id="UP000026961"/>
    </source>
</evidence>
<dbReference type="EnsemblPlants" id="OGLUM02G05910.1">
    <property type="protein sequence ID" value="OGLUM02G05910.1"/>
    <property type="gene ID" value="OGLUM02G05910"/>
</dbReference>
<proteinExistence type="predicted"/>
<reference evidence="2" key="1">
    <citation type="submission" date="2015-04" db="UniProtKB">
        <authorList>
            <consortium name="EnsemblPlants"/>
        </authorList>
    </citation>
    <scope>IDENTIFICATION</scope>
</reference>
<feature type="compositionally biased region" description="Low complexity" evidence="1">
    <location>
        <begin position="74"/>
        <end position="98"/>
    </location>
</feature>
<reference evidence="2" key="2">
    <citation type="submission" date="2018-05" db="EMBL/GenBank/DDBJ databases">
        <title>OgluRS3 (Oryza glumaepatula Reference Sequence Version 3).</title>
        <authorList>
            <person name="Zhang J."/>
            <person name="Kudrna D."/>
            <person name="Lee S."/>
            <person name="Talag J."/>
            <person name="Welchert J."/>
            <person name="Wing R.A."/>
        </authorList>
    </citation>
    <scope>NUCLEOTIDE SEQUENCE [LARGE SCALE GENOMIC DNA]</scope>
</reference>
<evidence type="ECO:0000256" key="1">
    <source>
        <dbReference type="SAM" id="MobiDB-lite"/>
    </source>
</evidence>
<dbReference type="AlphaFoldDB" id="A0A0D9YN76"/>
<evidence type="ECO:0000313" key="2">
    <source>
        <dbReference type="EnsemblPlants" id="OGLUM02G05910.1"/>
    </source>
</evidence>
<feature type="region of interest" description="Disordered" evidence="1">
    <location>
        <begin position="1"/>
        <end position="109"/>
    </location>
</feature>
<feature type="compositionally biased region" description="Basic residues" evidence="1">
    <location>
        <begin position="60"/>
        <end position="73"/>
    </location>
</feature>
<keyword evidence="3" id="KW-1185">Reference proteome</keyword>
<dbReference type="Proteomes" id="UP000026961">
    <property type="component" value="Chromosome 2"/>
</dbReference>
<dbReference type="HOGENOM" id="CLU_1868317_0_0_1"/>
<dbReference type="Gramene" id="OGLUM02G05910.1">
    <property type="protein sequence ID" value="OGLUM02G05910.1"/>
    <property type="gene ID" value="OGLUM02G05910"/>
</dbReference>